<evidence type="ECO:0000256" key="1">
    <source>
        <dbReference type="ARBA" id="ARBA00007768"/>
    </source>
</evidence>
<dbReference type="PANTHER" id="PTHR12598">
    <property type="entry name" value="COPPER HOMEOSTASIS PROTEIN CUTC"/>
    <property type="match status" value="1"/>
</dbReference>
<reference evidence="4" key="1">
    <citation type="journal article" date="2023" name="Mol. Phylogenet. Evol.">
        <title>Genome-scale phylogeny and comparative genomics of the fungal order Sordariales.</title>
        <authorList>
            <person name="Hensen N."/>
            <person name="Bonometti L."/>
            <person name="Westerberg I."/>
            <person name="Brannstrom I.O."/>
            <person name="Guillou S."/>
            <person name="Cros-Aarteil S."/>
            <person name="Calhoun S."/>
            <person name="Haridas S."/>
            <person name="Kuo A."/>
            <person name="Mondo S."/>
            <person name="Pangilinan J."/>
            <person name="Riley R."/>
            <person name="LaButti K."/>
            <person name="Andreopoulos B."/>
            <person name="Lipzen A."/>
            <person name="Chen C."/>
            <person name="Yan M."/>
            <person name="Daum C."/>
            <person name="Ng V."/>
            <person name="Clum A."/>
            <person name="Steindorff A."/>
            <person name="Ohm R.A."/>
            <person name="Martin F."/>
            <person name="Silar P."/>
            <person name="Natvig D.O."/>
            <person name="Lalanne C."/>
            <person name="Gautier V."/>
            <person name="Ament-Velasquez S.L."/>
            <person name="Kruys A."/>
            <person name="Hutchinson M.I."/>
            <person name="Powell A.J."/>
            <person name="Barry K."/>
            <person name="Miller A.N."/>
            <person name="Grigoriev I.V."/>
            <person name="Debuchy R."/>
            <person name="Gladieux P."/>
            <person name="Hiltunen Thoren M."/>
            <person name="Johannesson H."/>
        </authorList>
    </citation>
    <scope>NUCLEOTIDE SEQUENCE</scope>
    <source>
        <strain evidence="4">CBS 508.74</strain>
    </source>
</reference>
<name>A0AAN6QI51_9PEZI</name>
<protein>
    <recommendedName>
        <fullName evidence="2">Copper homeostasis protein cutC homolog</fullName>
    </recommendedName>
</protein>
<evidence type="ECO:0000313" key="4">
    <source>
        <dbReference type="EMBL" id="KAK4110634.1"/>
    </source>
</evidence>
<dbReference type="PANTHER" id="PTHR12598:SF0">
    <property type="entry name" value="COPPER HOMEOSTASIS PROTEIN CUTC HOMOLOG"/>
    <property type="match status" value="1"/>
</dbReference>
<feature type="region of interest" description="Disordered" evidence="3">
    <location>
        <begin position="54"/>
        <end position="73"/>
    </location>
</feature>
<evidence type="ECO:0000313" key="5">
    <source>
        <dbReference type="Proteomes" id="UP001302812"/>
    </source>
</evidence>
<keyword evidence="5" id="KW-1185">Reference proteome</keyword>
<dbReference type="Pfam" id="PF03932">
    <property type="entry name" value="CutC"/>
    <property type="match status" value="1"/>
</dbReference>
<gene>
    <name evidence="4" type="ORF">N656DRAFT_193473</name>
</gene>
<sequence>MPPLRVRQPLEVPIFGPDTGALAVNLGASRLELNRAGSYALGGTTPTISDLSTLLSSLSSSPPPQAETGPQTTSRPAIRIMIRPRGPPNNIISEGTTSNEQQQDFIYTPVELATMAASITTFAESGLLRPDQGDGFVFGVLRRTATPTPTPTAQSVSLELDVPRNKHLVDLARSYGFVSVLHRAVDDLFSCTLSSLDRTRTGDGEEDGGTSGAAGPQQQLVESVMERVRECGFDGMLTSGGKGAAGDNVDLVRRVVRAASTMGVEVIVGGGVRSAGLRGLVEGLGTGNLKGVWWHSSCLRAGDDGGKRFDEEEERRLVQEMRVLGLGL</sequence>
<comment type="caution">
    <text evidence="4">The sequence shown here is derived from an EMBL/GenBank/DDBJ whole genome shotgun (WGS) entry which is preliminary data.</text>
</comment>
<organism evidence="4 5">
    <name type="scientific">Canariomyces notabilis</name>
    <dbReference type="NCBI Taxonomy" id="2074819"/>
    <lineage>
        <taxon>Eukaryota</taxon>
        <taxon>Fungi</taxon>
        <taxon>Dikarya</taxon>
        <taxon>Ascomycota</taxon>
        <taxon>Pezizomycotina</taxon>
        <taxon>Sordariomycetes</taxon>
        <taxon>Sordariomycetidae</taxon>
        <taxon>Sordariales</taxon>
        <taxon>Chaetomiaceae</taxon>
        <taxon>Canariomyces</taxon>
    </lineage>
</organism>
<dbReference type="RefSeq" id="XP_064668204.1">
    <property type="nucleotide sequence ID" value="XM_064808835.1"/>
</dbReference>
<proteinExistence type="inferred from homology"/>
<dbReference type="SUPFAM" id="SSF110395">
    <property type="entry name" value="CutC-like"/>
    <property type="match status" value="1"/>
</dbReference>
<evidence type="ECO:0000256" key="3">
    <source>
        <dbReference type="SAM" id="MobiDB-lite"/>
    </source>
</evidence>
<evidence type="ECO:0000256" key="2">
    <source>
        <dbReference type="ARBA" id="ARBA00019014"/>
    </source>
</evidence>
<dbReference type="Gene3D" id="3.20.20.380">
    <property type="entry name" value="Copper homeostasis (CutC) domain"/>
    <property type="match status" value="1"/>
</dbReference>
<dbReference type="AlphaFoldDB" id="A0AAN6QI51"/>
<comment type="similarity">
    <text evidence="1">Belongs to the CutC family.</text>
</comment>
<dbReference type="InterPro" id="IPR005627">
    <property type="entry name" value="CutC-like"/>
</dbReference>
<accession>A0AAN6QI51</accession>
<reference evidence="4" key="2">
    <citation type="submission" date="2023-05" db="EMBL/GenBank/DDBJ databases">
        <authorList>
            <consortium name="Lawrence Berkeley National Laboratory"/>
            <person name="Steindorff A."/>
            <person name="Hensen N."/>
            <person name="Bonometti L."/>
            <person name="Westerberg I."/>
            <person name="Brannstrom I.O."/>
            <person name="Guillou S."/>
            <person name="Cros-Aarteil S."/>
            <person name="Calhoun S."/>
            <person name="Haridas S."/>
            <person name="Kuo A."/>
            <person name="Mondo S."/>
            <person name="Pangilinan J."/>
            <person name="Riley R."/>
            <person name="Labutti K."/>
            <person name="Andreopoulos B."/>
            <person name="Lipzen A."/>
            <person name="Chen C."/>
            <person name="Yanf M."/>
            <person name="Daum C."/>
            <person name="Ng V."/>
            <person name="Clum A."/>
            <person name="Ohm R."/>
            <person name="Martin F."/>
            <person name="Silar P."/>
            <person name="Natvig D."/>
            <person name="Lalanne C."/>
            <person name="Gautier V."/>
            <person name="Ament-Velasquez S.L."/>
            <person name="Kruys A."/>
            <person name="Hutchinson M.I."/>
            <person name="Powell A.J."/>
            <person name="Barry K."/>
            <person name="Miller A.N."/>
            <person name="Grigoriev I.V."/>
            <person name="Debuchy R."/>
            <person name="Gladieux P."/>
            <person name="Thoren M.H."/>
            <person name="Johannesson H."/>
        </authorList>
    </citation>
    <scope>NUCLEOTIDE SEQUENCE</scope>
    <source>
        <strain evidence="4">CBS 508.74</strain>
    </source>
</reference>
<dbReference type="Proteomes" id="UP001302812">
    <property type="component" value="Unassembled WGS sequence"/>
</dbReference>
<dbReference type="InterPro" id="IPR036822">
    <property type="entry name" value="CutC-like_dom_sf"/>
</dbReference>
<dbReference type="GO" id="GO:0005507">
    <property type="term" value="F:copper ion binding"/>
    <property type="evidence" value="ECO:0007669"/>
    <property type="project" value="TreeGrafter"/>
</dbReference>
<feature type="region of interest" description="Disordered" evidence="3">
    <location>
        <begin position="196"/>
        <end position="218"/>
    </location>
</feature>
<dbReference type="EMBL" id="MU853349">
    <property type="protein sequence ID" value="KAK4110634.1"/>
    <property type="molecule type" value="Genomic_DNA"/>
</dbReference>
<dbReference type="GeneID" id="89932958"/>